<evidence type="ECO:0000256" key="1">
    <source>
        <dbReference type="ARBA" id="ARBA00009437"/>
    </source>
</evidence>
<dbReference type="GO" id="GO:0043565">
    <property type="term" value="F:sequence-specific DNA binding"/>
    <property type="evidence" value="ECO:0007669"/>
    <property type="project" value="TreeGrafter"/>
</dbReference>
<evidence type="ECO:0000256" key="4">
    <source>
        <dbReference type="ARBA" id="ARBA00023163"/>
    </source>
</evidence>
<keyword evidence="4" id="KW-0804">Transcription</keyword>
<dbReference type="PANTHER" id="PTHR30537">
    <property type="entry name" value="HTH-TYPE TRANSCRIPTIONAL REGULATOR"/>
    <property type="match status" value="1"/>
</dbReference>
<evidence type="ECO:0000313" key="6">
    <source>
        <dbReference type="EMBL" id="NKZ38843.1"/>
    </source>
</evidence>
<dbReference type="GO" id="GO:0006351">
    <property type="term" value="P:DNA-templated transcription"/>
    <property type="evidence" value="ECO:0007669"/>
    <property type="project" value="TreeGrafter"/>
</dbReference>
<reference evidence="6 7" key="1">
    <citation type="journal article" date="2017" name="Int. J. Syst. Evol. Microbiol.">
        <title>Oleiagrimonas citrea sp. nov., a marine bacterium isolated from tidal flat sediment and emended description of the genus Oleiagrimonas Fang et al. 2015 and Oleiagrimonas soli.</title>
        <authorList>
            <person name="Yang S.H."/>
            <person name="Seo H.S."/>
            <person name="Seong C.N."/>
            <person name="Kwon K.K."/>
        </authorList>
    </citation>
    <scope>NUCLEOTIDE SEQUENCE [LARGE SCALE GENOMIC DNA]</scope>
    <source>
        <strain evidence="6 7">MEBiC09124</strain>
    </source>
</reference>
<evidence type="ECO:0000313" key="7">
    <source>
        <dbReference type="Proteomes" id="UP000541636"/>
    </source>
</evidence>
<proteinExistence type="inferred from homology"/>
<keyword evidence="3" id="KW-0238">DNA-binding</keyword>
<dbReference type="InterPro" id="IPR000847">
    <property type="entry name" value="LysR_HTH_N"/>
</dbReference>
<dbReference type="Gene3D" id="1.10.10.10">
    <property type="entry name" value="Winged helix-like DNA-binding domain superfamily/Winged helix DNA-binding domain"/>
    <property type="match status" value="1"/>
</dbReference>
<comment type="caution">
    <text evidence="6">The sequence shown here is derived from an EMBL/GenBank/DDBJ whole genome shotgun (WGS) entry which is preliminary data.</text>
</comment>
<dbReference type="SUPFAM" id="SSF46785">
    <property type="entry name" value="Winged helix' DNA-binding domain"/>
    <property type="match status" value="1"/>
</dbReference>
<sequence length="299" mass="32631">MISQAKLPPLNAIRAFEAIAKHGSVSQAALALHVTHGAVSRQLRLLEEDLGCALFERRGRGLVITDAGRHLRDVSTEALELLRGARQRLRREIQATALVLSCPGSILARWMIPRLEQLRREQPDLELHLSASEKPPGPTLDGLDATLLIAEPPWPDAWTVHSLATEHIGPVMAPVIAEALSAQDASPRALLRQPLLHTASRPQAWPTWARAQGMQTDALRMGQGFEHLYYLLEAAVAGLGVAIAPQQLVADDLSAGRLVAPWGFTPTSAEWVLCSRAGHPDERIPRLAGWLHAQLTETH</sequence>
<dbReference type="EMBL" id="JAAZQD010000003">
    <property type="protein sequence ID" value="NKZ38843.1"/>
    <property type="molecule type" value="Genomic_DNA"/>
</dbReference>
<feature type="domain" description="HTH lysR-type" evidence="5">
    <location>
        <begin position="8"/>
        <end position="65"/>
    </location>
</feature>
<accession>A0A846ZN02</accession>
<dbReference type="Gene3D" id="3.40.190.10">
    <property type="entry name" value="Periplasmic binding protein-like II"/>
    <property type="match status" value="2"/>
</dbReference>
<evidence type="ECO:0000256" key="3">
    <source>
        <dbReference type="ARBA" id="ARBA00023125"/>
    </source>
</evidence>
<organism evidence="6 7">
    <name type="scientific">Oleiagrimonas citrea</name>
    <dbReference type="NCBI Taxonomy" id="1665687"/>
    <lineage>
        <taxon>Bacteria</taxon>
        <taxon>Pseudomonadati</taxon>
        <taxon>Pseudomonadota</taxon>
        <taxon>Gammaproteobacteria</taxon>
        <taxon>Lysobacterales</taxon>
        <taxon>Rhodanobacteraceae</taxon>
        <taxon>Oleiagrimonas</taxon>
    </lineage>
</organism>
<keyword evidence="2" id="KW-0805">Transcription regulation</keyword>
<dbReference type="FunFam" id="3.40.190.10:FF:000017">
    <property type="entry name" value="Glycine cleavage system transcriptional activator"/>
    <property type="match status" value="1"/>
</dbReference>
<dbReference type="PANTHER" id="PTHR30537:SF74">
    <property type="entry name" value="HTH-TYPE TRANSCRIPTIONAL REGULATOR TRPI"/>
    <property type="match status" value="1"/>
</dbReference>
<dbReference type="GO" id="GO:0003700">
    <property type="term" value="F:DNA-binding transcription factor activity"/>
    <property type="evidence" value="ECO:0007669"/>
    <property type="project" value="InterPro"/>
</dbReference>
<dbReference type="InterPro" id="IPR058163">
    <property type="entry name" value="LysR-type_TF_proteobact-type"/>
</dbReference>
<name>A0A846ZN02_9GAMM</name>
<dbReference type="PROSITE" id="PS50931">
    <property type="entry name" value="HTH_LYSR"/>
    <property type="match status" value="1"/>
</dbReference>
<dbReference type="Pfam" id="PF00126">
    <property type="entry name" value="HTH_1"/>
    <property type="match status" value="1"/>
</dbReference>
<evidence type="ECO:0000256" key="2">
    <source>
        <dbReference type="ARBA" id="ARBA00023015"/>
    </source>
</evidence>
<dbReference type="RefSeq" id="WP_168609039.1">
    <property type="nucleotide sequence ID" value="NZ_JAAZQD010000003.1"/>
</dbReference>
<protein>
    <submittedName>
        <fullName evidence="6">LysR family transcriptional regulator</fullName>
    </submittedName>
</protein>
<dbReference type="InterPro" id="IPR036388">
    <property type="entry name" value="WH-like_DNA-bd_sf"/>
</dbReference>
<keyword evidence="7" id="KW-1185">Reference proteome</keyword>
<dbReference type="Pfam" id="PF03466">
    <property type="entry name" value="LysR_substrate"/>
    <property type="match status" value="1"/>
</dbReference>
<comment type="similarity">
    <text evidence="1">Belongs to the LysR transcriptional regulatory family.</text>
</comment>
<dbReference type="SUPFAM" id="SSF53850">
    <property type="entry name" value="Periplasmic binding protein-like II"/>
    <property type="match status" value="1"/>
</dbReference>
<evidence type="ECO:0000259" key="5">
    <source>
        <dbReference type="PROSITE" id="PS50931"/>
    </source>
</evidence>
<dbReference type="InterPro" id="IPR036390">
    <property type="entry name" value="WH_DNA-bd_sf"/>
</dbReference>
<dbReference type="AlphaFoldDB" id="A0A846ZN02"/>
<dbReference type="InterPro" id="IPR005119">
    <property type="entry name" value="LysR_subst-bd"/>
</dbReference>
<dbReference type="PRINTS" id="PR00039">
    <property type="entry name" value="HTHLYSR"/>
</dbReference>
<dbReference type="Proteomes" id="UP000541636">
    <property type="component" value="Unassembled WGS sequence"/>
</dbReference>
<gene>
    <name evidence="6" type="ORF">HF690_07705</name>
</gene>